<feature type="domain" description="CTP synthase N-terminal" evidence="1">
    <location>
        <begin position="22"/>
        <end position="196"/>
    </location>
</feature>
<sequence>MVNKNIETKTEGSRKNPGKPCKYIFVTGGVLSGVGKGITAASMGAILKAKGYKVTMQKCDPYLNVDAGLLNPVEHGECFVTHDGVETDLDLGHYERFLDFETNRYSITLSGSIFKELIEKERAGGFHGKTVQLVPHFTNLVQEKIEKASKDSDIHIVEIGGTVGDYEGLSFIEAIRLFANKVGRRNCLYVSVVYVPW</sequence>
<dbReference type="AlphaFoldDB" id="A0A930HDD1"/>
<dbReference type="GO" id="GO:0003883">
    <property type="term" value="F:CTP synthase activity"/>
    <property type="evidence" value="ECO:0007669"/>
    <property type="project" value="InterPro"/>
</dbReference>
<dbReference type="GO" id="GO:0042802">
    <property type="term" value="F:identical protein binding"/>
    <property type="evidence" value="ECO:0007669"/>
    <property type="project" value="TreeGrafter"/>
</dbReference>
<dbReference type="PANTHER" id="PTHR11550">
    <property type="entry name" value="CTP SYNTHASE"/>
    <property type="match status" value="1"/>
</dbReference>
<dbReference type="PANTHER" id="PTHR11550:SF0">
    <property type="entry name" value="CTP SYNTHASE-RELATED"/>
    <property type="match status" value="1"/>
</dbReference>
<protein>
    <submittedName>
        <fullName evidence="2">CTP synthase</fullName>
    </submittedName>
</protein>
<evidence type="ECO:0000259" key="1">
    <source>
        <dbReference type="Pfam" id="PF06418"/>
    </source>
</evidence>
<gene>
    <name evidence="2" type="ORF">HXM71_06350</name>
</gene>
<dbReference type="SUPFAM" id="SSF52540">
    <property type="entry name" value="P-loop containing nucleoside triphosphate hydrolases"/>
    <property type="match status" value="1"/>
</dbReference>
<dbReference type="Gene3D" id="3.40.50.300">
    <property type="entry name" value="P-loop containing nucleotide triphosphate hydrolases"/>
    <property type="match status" value="1"/>
</dbReference>
<accession>A0A930HDD1</accession>
<evidence type="ECO:0000313" key="2">
    <source>
        <dbReference type="EMBL" id="MBF1352718.1"/>
    </source>
</evidence>
<dbReference type="InterPro" id="IPR004468">
    <property type="entry name" value="CTP_synthase"/>
</dbReference>
<dbReference type="GO" id="GO:0006241">
    <property type="term" value="P:CTP biosynthetic process"/>
    <property type="evidence" value="ECO:0007669"/>
    <property type="project" value="TreeGrafter"/>
</dbReference>
<dbReference type="InterPro" id="IPR027417">
    <property type="entry name" value="P-loop_NTPase"/>
</dbReference>
<dbReference type="Proteomes" id="UP000722050">
    <property type="component" value="Unassembled WGS sequence"/>
</dbReference>
<name>A0A930HDD1_9FIRM</name>
<feature type="non-terminal residue" evidence="2">
    <location>
        <position position="197"/>
    </location>
</feature>
<dbReference type="GO" id="GO:0019856">
    <property type="term" value="P:pyrimidine nucleobase biosynthetic process"/>
    <property type="evidence" value="ECO:0007669"/>
    <property type="project" value="TreeGrafter"/>
</dbReference>
<organism evidence="2 3">
    <name type="scientific">Mogibacterium diversum</name>
    <dbReference type="NCBI Taxonomy" id="114527"/>
    <lineage>
        <taxon>Bacteria</taxon>
        <taxon>Bacillati</taxon>
        <taxon>Bacillota</taxon>
        <taxon>Clostridia</taxon>
        <taxon>Peptostreptococcales</taxon>
        <taxon>Anaerovoracaceae</taxon>
        <taxon>Mogibacterium</taxon>
    </lineage>
</organism>
<dbReference type="Pfam" id="PF06418">
    <property type="entry name" value="CTP_synth_N"/>
    <property type="match status" value="1"/>
</dbReference>
<comment type="caution">
    <text evidence="2">The sequence shown here is derived from an EMBL/GenBank/DDBJ whole genome shotgun (WGS) entry which is preliminary data.</text>
</comment>
<reference evidence="2" key="1">
    <citation type="submission" date="2020-04" db="EMBL/GenBank/DDBJ databases">
        <title>Deep metagenomics examines the oral microbiome during advanced dental caries in children, revealing novel taxa and co-occurrences with host molecules.</title>
        <authorList>
            <person name="Baker J.L."/>
            <person name="Morton J.T."/>
            <person name="Dinis M."/>
            <person name="Alvarez R."/>
            <person name="Tran N.C."/>
            <person name="Knight R."/>
            <person name="Edlund A."/>
        </authorList>
    </citation>
    <scope>NUCLEOTIDE SEQUENCE</scope>
    <source>
        <strain evidence="2">JCVI_24_bin.8</strain>
    </source>
</reference>
<proteinExistence type="predicted"/>
<dbReference type="InterPro" id="IPR017456">
    <property type="entry name" value="CTP_synthase_N"/>
</dbReference>
<dbReference type="EMBL" id="JABZQH010000247">
    <property type="protein sequence ID" value="MBF1352718.1"/>
    <property type="molecule type" value="Genomic_DNA"/>
</dbReference>
<evidence type="ECO:0000313" key="3">
    <source>
        <dbReference type="Proteomes" id="UP000722050"/>
    </source>
</evidence>